<evidence type="ECO:0000313" key="7">
    <source>
        <dbReference type="Proteomes" id="UP000061809"/>
    </source>
</evidence>
<dbReference type="KEGG" id="bcel:BcellWH2_03664"/>
<evidence type="ECO:0000256" key="2">
    <source>
        <dbReference type="ARBA" id="ARBA00023125"/>
    </source>
</evidence>
<dbReference type="SMART" id="SM00342">
    <property type="entry name" value="HTH_ARAC"/>
    <property type="match status" value="1"/>
</dbReference>
<dbReference type="InterPro" id="IPR009057">
    <property type="entry name" value="Homeodomain-like_sf"/>
</dbReference>
<dbReference type="GO" id="GO:0043565">
    <property type="term" value="F:sequence-specific DNA binding"/>
    <property type="evidence" value="ECO:0007669"/>
    <property type="project" value="InterPro"/>
</dbReference>
<dbReference type="PANTHER" id="PTHR43280:SF32">
    <property type="entry name" value="TRANSCRIPTIONAL REGULATORY PROTEIN"/>
    <property type="match status" value="1"/>
</dbReference>
<dbReference type="SUPFAM" id="SSF46689">
    <property type="entry name" value="Homeodomain-like"/>
    <property type="match status" value="1"/>
</dbReference>
<feature type="domain" description="HTH araC/xylS-type" evidence="4">
    <location>
        <begin position="176"/>
        <end position="274"/>
    </location>
</feature>
<dbReference type="EMBL" id="CP012801">
    <property type="protein sequence ID" value="ALJ60887.1"/>
    <property type="molecule type" value="Genomic_DNA"/>
</dbReference>
<gene>
    <name evidence="5" type="primary">btr_5</name>
    <name evidence="5" type="ORF">BcellWH2_03664</name>
    <name evidence="6" type="ORF">RO785_22195</name>
</gene>
<dbReference type="PANTHER" id="PTHR43280">
    <property type="entry name" value="ARAC-FAMILY TRANSCRIPTIONAL REGULATOR"/>
    <property type="match status" value="1"/>
</dbReference>
<dbReference type="AlphaFoldDB" id="A0A0P0G023"/>
<reference evidence="6" key="2">
    <citation type="submission" date="2023-08" db="EMBL/GenBank/DDBJ databases">
        <title>Reintroducing virulent viruses to syntetic microbiomes.</title>
        <authorList>
            <person name="Wilde J."/>
            <person name="Boyes R."/>
            <person name="Robinson A.V."/>
            <person name="Daisley B.A."/>
            <person name="Allen-Vercoe E."/>
        </authorList>
    </citation>
    <scope>NUCLEOTIDE SEQUENCE</scope>
    <source>
        <strain evidence="6">225I_12FAA</strain>
    </source>
</reference>
<dbReference type="GO" id="GO:0003700">
    <property type="term" value="F:DNA-binding transcription factor activity"/>
    <property type="evidence" value="ECO:0007669"/>
    <property type="project" value="InterPro"/>
</dbReference>
<keyword evidence="2" id="KW-0238">DNA-binding</keyword>
<name>A0A0P0G023_9BACE</name>
<protein>
    <submittedName>
        <fullName evidence="5">HTH-type transcriptional activator Btr</fullName>
    </submittedName>
    <submittedName>
        <fullName evidence="6">Helix-turn-helix domain-containing protein</fullName>
    </submittedName>
</protein>
<evidence type="ECO:0000259" key="4">
    <source>
        <dbReference type="PROSITE" id="PS01124"/>
    </source>
</evidence>
<dbReference type="Gene3D" id="1.10.10.60">
    <property type="entry name" value="Homeodomain-like"/>
    <property type="match status" value="1"/>
</dbReference>
<dbReference type="RefSeq" id="WP_029427435.1">
    <property type="nucleotide sequence ID" value="NZ_CP012801.1"/>
</dbReference>
<evidence type="ECO:0000313" key="6">
    <source>
        <dbReference type="EMBL" id="MDT4513686.1"/>
    </source>
</evidence>
<dbReference type="Proteomes" id="UP001266995">
    <property type="component" value="Unassembled WGS sequence"/>
</dbReference>
<dbReference type="Pfam" id="PF12833">
    <property type="entry name" value="HTH_18"/>
    <property type="match status" value="1"/>
</dbReference>
<evidence type="ECO:0000256" key="3">
    <source>
        <dbReference type="ARBA" id="ARBA00023163"/>
    </source>
</evidence>
<organism evidence="5 7">
    <name type="scientific">Bacteroides cellulosilyticus</name>
    <dbReference type="NCBI Taxonomy" id="246787"/>
    <lineage>
        <taxon>Bacteria</taxon>
        <taxon>Pseudomonadati</taxon>
        <taxon>Bacteroidota</taxon>
        <taxon>Bacteroidia</taxon>
        <taxon>Bacteroidales</taxon>
        <taxon>Bacteroidaceae</taxon>
        <taxon>Bacteroides</taxon>
    </lineage>
</organism>
<keyword evidence="3" id="KW-0804">Transcription</keyword>
<proteinExistence type="predicted"/>
<accession>A0A0P0G023</accession>
<dbReference type="Proteomes" id="UP000061809">
    <property type="component" value="Chromosome"/>
</dbReference>
<reference evidence="5 7" key="1">
    <citation type="journal article" date="2015" name="Science">
        <title>Genetic determinants of in vivo fitness and diet responsiveness in multiple human gut Bacteroides.</title>
        <authorList>
            <person name="Wu M."/>
            <person name="McNulty N.P."/>
            <person name="Rodionov D.A."/>
            <person name="Khoroshkin M.S."/>
            <person name="Griffin N.W."/>
            <person name="Cheng J."/>
            <person name="Latreille P."/>
            <person name="Kerstetter R.A."/>
            <person name="Terrapon N."/>
            <person name="Henrissat B."/>
            <person name="Osterman A.L."/>
            <person name="Gordon J.I."/>
        </authorList>
    </citation>
    <scope>NUCLEOTIDE SEQUENCE [LARGE SCALE GENOMIC DNA]</scope>
    <source>
        <strain evidence="5 7">WH2</strain>
    </source>
</reference>
<dbReference type="PROSITE" id="PS01124">
    <property type="entry name" value="HTH_ARAC_FAMILY_2"/>
    <property type="match status" value="1"/>
</dbReference>
<dbReference type="InterPro" id="IPR018060">
    <property type="entry name" value="HTH_AraC"/>
</dbReference>
<evidence type="ECO:0000256" key="1">
    <source>
        <dbReference type="ARBA" id="ARBA00023015"/>
    </source>
</evidence>
<evidence type="ECO:0000313" key="5">
    <source>
        <dbReference type="EMBL" id="ALJ60887.1"/>
    </source>
</evidence>
<dbReference type="EMBL" id="JAVSNH010000002">
    <property type="protein sequence ID" value="MDT4513686.1"/>
    <property type="molecule type" value="Genomic_DNA"/>
</dbReference>
<sequence length="279" mass="32549">MDGNFYIYTDLSALPVDEHEAYLAEGFGGVCTGGTAVIEVFSVSRRISKNDLVTVLPLQSVLIREVSPDFSMTFFKIDKTMFLDTMSSLGKITPDFFFYMRKNFQVRLTRGEVQRFLGFCRAIDFRNSSDDPAFRRETILHLLRIFYWDFYVHFRKTVSREGVPIPLNSNKENIAFRFAMLVYEHYKQHKEMAFYADKLCITPQYLTRVIQEVNGQSARELLADHVVLEVKALLRDANLDIKDIVRQTGFSNQSSLSRFFRRHTGMSPTEYRRTIHIIR</sequence>
<dbReference type="PATRIC" id="fig|246787.4.peg.3783"/>
<keyword evidence="1" id="KW-0805">Transcription regulation</keyword>